<proteinExistence type="predicted"/>
<sequence length="51" mass="5895">MLATMAPLLEFCVRHQTLPAVEMLLTRQVNESVEHLHRGKARRRLVLDASR</sequence>
<gene>
    <name evidence="1" type="ORF">PS896_01584</name>
</gene>
<reference evidence="1 2" key="1">
    <citation type="submission" date="2019-09" db="EMBL/GenBank/DDBJ databases">
        <authorList>
            <person name="Chandra G."/>
            <person name="Truman W A."/>
        </authorList>
    </citation>
    <scope>NUCLEOTIDE SEQUENCE [LARGE SCALE GENOMIC DNA]</scope>
    <source>
        <strain evidence="1">PS896</strain>
    </source>
</reference>
<dbReference type="RefSeq" id="WP_161806650.1">
    <property type="nucleotide sequence ID" value="NZ_CABVIN010000001.1"/>
</dbReference>
<accession>A0A5E7IHF7</accession>
<evidence type="ECO:0000313" key="2">
    <source>
        <dbReference type="Proteomes" id="UP000377224"/>
    </source>
</evidence>
<evidence type="ECO:0008006" key="3">
    <source>
        <dbReference type="Google" id="ProtNLM"/>
    </source>
</evidence>
<name>A0A5E7IHF7_PSEFL</name>
<evidence type="ECO:0000313" key="1">
    <source>
        <dbReference type="EMBL" id="VVO75988.1"/>
    </source>
</evidence>
<dbReference type="Gene3D" id="3.40.50.720">
    <property type="entry name" value="NAD(P)-binding Rossmann-like Domain"/>
    <property type="match status" value="1"/>
</dbReference>
<dbReference type="AlphaFoldDB" id="A0A5E7IHF7"/>
<dbReference type="Proteomes" id="UP000377224">
    <property type="component" value="Unassembled WGS sequence"/>
</dbReference>
<organism evidence="1 2">
    <name type="scientific">Pseudomonas fluorescens</name>
    <dbReference type="NCBI Taxonomy" id="294"/>
    <lineage>
        <taxon>Bacteria</taxon>
        <taxon>Pseudomonadati</taxon>
        <taxon>Pseudomonadota</taxon>
        <taxon>Gammaproteobacteria</taxon>
        <taxon>Pseudomonadales</taxon>
        <taxon>Pseudomonadaceae</taxon>
        <taxon>Pseudomonas</taxon>
    </lineage>
</organism>
<protein>
    <recommendedName>
        <fullName evidence="3">Alcohol dehydrogenase</fullName>
    </recommendedName>
</protein>
<dbReference type="Gene3D" id="3.90.180.10">
    <property type="entry name" value="Medium-chain alcohol dehydrogenases, catalytic domain"/>
    <property type="match status" value="1"/>
</dbReference>
<dbReference type="EMBL" id="CABVIN010000001">
    <property type="protein sequence ID" value="VVO75988.1"/>
    <property type="molecule type" value="Genomic_DNA"/>
</dbReference>